<evidence type="ECO:0000256" key="5">
    <source>
        <dbReference type="ARBA" id="ARBA00022691"/>
    </source>
</evidence>
<keyword evidence="3 10" id="KW-0507">mRNA processing</keyword>
<organism evidence="14 15">
    <name type="scientific">Seminavis robusta</name>
    <dbReference type="NCBI Taxonomy" id="568900"/>
    <lineage>
        <taxon>Eukaryota</taxon>
        <taxon>Sar</taxon>
        <taxon>Stramenopiles</taxon>
        <taxon>Ochrophyta</taxon>
        <taxon>Bacillariophyta</taxon>
        <taxon>Bacillariophyceae</taxon>
        <taxon>Bacillariophycidae</taxon>
        <taxon>Naviculales</taxon>
        <taxon>Naviculaceae</taxon>
        <taxon>Seminavis</taxon>
    </lineage>
</organism>
<dbReference type="CDD" id="cd02440">
    <property type="entry name" value="AdoMet_MTases"/>
    <property type="match status" value="1"/>
</dbReference>
<dbReference type="PANTHER" id="PTHR12189">
    <property type="entry name" value="MRNA GUANINE-7- METHYLTRANSFERASE"/>
    <property type="match status" value="1"/>
</dbReference>
<reference evidence="14" key="1">
    <citation type="submission" date="2020-06" db="EMBL/GenBank/DDBJ databases">
        <authorList>
            <consortium name="Plant Systems Biology data submission"/>
        </authorList>
    </citation>
    <scope>NUCLEOTIDE SEQUENCE</scope>
    <source>
        <strain evidence="14">D6</strain>
    </source>
</reference>
<comment type="similarity">
    <text evidence="10">Belongs to the class I-like SAM-binding methyltransferase superfamily. mRNA cap 0 methyltransferase family.</text>
</comment>
<name>A0A9N8H626_9STRA</name>
<feature type="binding site" evidence="11">
    <location>
        <position position="258"/>
    </location>
    <ligand>
        <name>S-adenosyl-L-methionine</name>
        <dbReference type="ChEBI" id="CHEBI:59789"/>
    </ligand>
</feature>
<feature type="binding site" evidence="11">
    <location>
        <position position="317"/>
    </location>
    <ligand>
        <name>S-adenosyl-L-methionine</name>
        <dbReference type="ChEBI" id="CHEBI:59789"/>
    </ligand>
</feature>
<evidence type="ECO:0000256" key="11">
    <source>
        <dbReference type="PIRSR" id="PIRSR028762-1"/>
    </source>
</evidence>
<feature type="binding site" evidence="11">
    <location>
        <position position="228"/>
    </location>
    <ligand>
        <name>S-adenosyl-L-methionine</name>
        <dbReference type="ChEBI" id="CHEBI:59789"/>
    </ligand>
</feature>
<evidence type="ECO:0000256" key="1">
    <source>
        <dbReference type="ARBA" id="ARBA00004123"/>
    </source>
</evidence>
<comment type="catalytic activity">
    <reaction evidence="9">
        <text>a 5'-end (5'-triphosphoguanosine)-ribonucleoside in mRNA + S-adenosyl-L-methionine = a 5'-end (N(7)-methyl 5'-triphosphoguanosine)-ribonucleoside in mRNA + S-adenosyl-L-homocysteine</text>
        <dbReference type="Rhea" id="RHEA:67008"/>
        <dbReference type="Rhea" id="RHEA-COMP:17166"/>
        <dbReference type="Rhea" id="RHEA-COMP:17167"/>
        <dbReference type="ChEBI" id="CHEBI:57856"/>
        <dbReference type="ChEBI" id="CHEBI:59789"/>
        <dbReference type="ChEBI" id="CHEBI:156461"/>
        <dbReference type="ChEBI" id="CHEBI:167617"/>
        <dbReference type="EC" id="2.1.1.56"/>
    </reaction>
</comment>
<dbReference type="PROSITE" id="PS51562">
    <property type="entry name" value="RNA_CAP0_MT"/>
    <property type="match status" value="1"/>
</dbReference>
<dbReference type="InterPro" id="IPR029063">
    <property type="entry name" value="SAM-dependent_MTases_sf"/>
</dbReference>
<evidence type="ECO:0000256" key="8">
    <source>
        <dbReference type="ARBA" id="ARBA00023242"/>
    </source>
</evidence>
<evidence type="ECO:0000313" key="14">
    <source>
        <dbReference type="EMBL" id="CAB9501162.1"/>
    </source>
</evidence>
<comment type="caution">
    <text evidence="14">The sequence shown here is derived from an EMBL/GenBank/DDBJ whole genome shotgun (WGS) entry which is preliminary data.</text>
</comment>
<keyword evidence="4 10" id="KW-0808">Transferase</keyword>
<dbReference type="InterPro" id="IPR039753">
    <property type="entry name" value="RG7MT1"/>
</dbReference>
<dbReference type="EMBL" id="CAICTM010000100">
    <property type="protein sequence ID" value="CAB9501162.1"/>
    <property type="molecule type" value="Genomic_DNA"/>
</dbReference>
<feature type="region of interest" description="Disordered" evidence="12">
    <location>
        <begin position="1"/>
        <end position="71"/>
    </location>
</feature>
<dbReference type="GO" id="GO:0005634">
    <property type="term" value="C:nucleus"/>
    <property type="evidence" value="ECO:0007669"/>
    <property type="project" value="UniProtKB-SubCell"/>
</dbReference>
<dbReference type="Gene3D" id="3.40.50.150">
    <property type="entry name" value="Vaccinia Virus protein VP39"/>
    <property type="match status" value="1"/>
</dbReference>
<protein>
    <recommendedName>
        <fullName evidence="10">mRNA cap guanine-N(7) methyltransferase</fullName>
        <ecNumber evidence="10">2.1.1.56</ecNumber>
    </recommendedName>
    <alternativeName>
        <fullName evidence="10">mRNA (guanine-N(7))-methyltransferase</fullName>
    </alternativeName>
    <alternativeName>
        <fullName evidence="10">mRNA cap methyltransferase</fullName>
    </alternativeName>
</protein>
<feature type="domain" description="MRNA cap 0 methyltransferase" evidence="13">
    <location>
        <begin position="169"/>
        <end position="518"/>
    </location>
</feature>
<evidence type="ECO:0000256" key="12">
    <source>
        <dbReference type="SAM" id="MobiDB-lite"/>
    </source>
</evidence>
<evidence type="ECO:0000256" key="2">
    <source>
        <dbReference type="ARBA" id="ARBA00022603"/>
    </source>
</evidence>
<sequence length="521" mass="58536">MSMADPKEPSSVKQNESNGSSEQPKEADQAEAKRRGSQASRGEEKKRQKPARNDGVSWNLIPPGPDEPREQNRHGKVYYYCDHCQFWALHQPGQGKNCKNKTVTAAKGQSTNSMINQPKVEPITNKEHDTPPTLPNAGLNEPYHENGIAVNIARFYDGLSRDLATRSQSKLFYMRNFNGWVKSVQIEEVHPRYRGMLRVLDLACGKGGDLAKWAFHSRCGIVNFCGVDVARASLQEATRRANGLPPKKLPKCSFVCADLGADRLGSRQPLMTWTLGDPAERKRHKHDTHPEGTWLPGGGVSGRDKFDVVSVQFAIHYMMSSPDRAKHFFREVSHLLEPDGELIVTTVDAEVVVGHLMKLRRKPSFKDDNKGDEEDIVVRLGGGACRLGFQKNVVRRLLQGYSNSTPAQICNRRDLFGLEYTFLLVEGTDHAAGLGNAVDLPEWVTPLPLLVSLAREVGLELVSKENFHDFYYNREDPDRNRQAHQAWAKMQKRNGGGTVSAEEWEIIGLYCAIKFRKLRNR</sequence>
<evidence type="ECO:0000313" key="15">
    <source>
        <dbReference type="Proteomes" id="UP001153069"/>
    </source>
</evidence>
<dbReference type="PANTHER" id="PTHR12189:SF2">
    <property type="entry name" value="MRNA CAP GUANINE-N7 METHYLTRANSFERASE"/>
    <property type="match status" value="1"/>
</dbReference>
<dbReference type="Proteomes" id="UP001153069">
    <property type="component" value="Unassembled WGS sequence"/>
</dbReference>
<feature type="binding site" evidence="11">
    <location>
        <position position="312"/>
    </location>
    <ligand>
        <name>S-adenosyl-L-methionine</name>
        <dbReference type="ChEBI" id="CHEBI:59789"/>
    </ligand>
</feature>
<evidence type="ECO:0000256" key="9">
    <source>
        <dbReference type="ARBA" id="ARBA00044712"/>
    </source>
</evidence>
<evidence type="ECO:0000256" key="10">
    <source>
        <dbReference type="PIRNR" id="PIRNR028762"/>
    </source>
</evidence>
<evidence type="ECO:0000259" key="13">
    <source>
        <dbReference type="PROSITE" id="PS51562"/>
    </source>
</evidence>
<keyword evidence="5 10" id="KW-0949">S-adenosyl-L-methionine</keyword>
<evidence type="ECO:0000256" key="6">
    <source>
        <dbReference type="ARBA" id="ARBA00022884"/>
    </source>
</evidence>
<feature type="binding site" evidence="11">
    <location>
        <position position="182"/>
    </location>
    <ligand>
        <name>S-adenosyl-L-methionine</name>
        <dbReference type="ChEBI" id="CHEBI:59789"/>
    </ligand>
</feature>
<dbReference type="SUPFAM" id="SSF53335">
    <property type="entry name" value="S-adenosyl-L-methionine-dependent methyltransferases"/>
    <property type="match status" value="1"/>
</dbReference>
<dbReference type="GO" id="GO:0004482">
    <property type="term" value="F:mRNA 5'-cap (guanine-N7-)-methyltransferase activity"/>
    <property type="evidence" value="ECO:0007669"/>
    <property type="project" value="UniProtKB-EC"/>
</dbReference>
<keyword evidence="6 10" id="KW-0694">RNA-binding</keyword>
<dbReference type="InterPro" id="IPR004971">
    <property type="entry name" value="mRNA_G-N7_MeTrfase_dom"/>
</dbReference>
<feature type="compositionally biased region" description="Basic and acidic residues" evidence="12">
    <location>
        <begin position="23"/>
        <end position="34"/>
    </location>
</feature>
<dbReference type="Pfam" id="PF03291">
    <property type="entry name" value="mRNA_G-N7_MeTrfase"/>
    <property type="match status" value="2"/>
</dbReference>
<dbReference type="InterPro" id="IPR016899">
    <property type="entry name" value="mRNA_G-N7_MeTrfase_euk"/>
</dbReference>
<proteinExistence type="inferred from homology"/>
<dbReference type="OrthoDB" id="10248867at2759"/>
<feature type="binding site" evidence="11">
    <location>
        <position position="203"/>
    </location>
    <ligand>
        <name>S-adenosyl-L-methionine</name>
        <dbReference type="ChEBI" id="CHEBI:59789"/>
    </ligand>
</feature>
<feature type="compositionally biased region" description="Polar residues" evidence="12">
    <location>
        <begin position="11"/>
        <end position="22"/>
    </location>
</feature>
<evidence type="ECO:0000256" key="7">
    <source>
        <dbReference type="ARBA" id="ARBA00023042"/>
    </source>
</evidence>
<keyword evidence="7 10" id="KW-0506">mRNA capping</keyword>
<comment type="subcellular location">
    <subcellularLocation>
        <location evidence="1 10">Nucleus</location>
    </subcellularLocation>
</comment>
<dbReference type="PIRSF" id="PIRSF028762">
    <property type="entry name" value="ABD1"/>
    <property type="match status" value="1"/>
</dbReference>
<dbReference type="GO" id="GO:0003723">
    <property type="term" value="F:RNA binding"/>
    <property type="evidence" value="ECO:0007669"/>
    <property type="project" value="UniProtKB-KW"/>
</dbReference>
<keyword evidence="8 10" id="KW-0539">Nucleus</keyword>
<gene>
    <name evidence="14" type="ORF">SEMRO_101_G051670.1</name>
</gene>
<evidence type="ECO:0000256" key="4">
    <source>
        <dbReference type="ARBA" id="ARBA00022679"/>
    </source>
</evidence>
<accession>A0A9N8H626</accession>
<keyword evidence="15" id="KW-1185">Reference proteome</keyword>
<evidence type="ECO:0000256" key="3">
    <source>
        <dbReference type="ARBA" id="ARBA00022664"/>
    </source>
</evidence>
<keyword evidence="2 10" id="KW-0489">Methyltransferase</keyword>
<dbReference type="EC" id="2.1.1.56" evidence="10"/>
<feature type="compositionally biased region" description="Basic and acidic residues" evidence="12">
    <location>
        <begin position="1"/>
        <end position="10"/>
    </location>
</feature>
<dbReference type="AlphaFoldDB" id="A0A9N8H626"/>